<dbReference type="InterPro" id="IPR014014">
    <property type="entry name" value="RNA_helicase_DEAD_Q_motif"/>
</dbReference>
<dbReference type="InterPro" id="IPR023603">
    <property type="entry name" value="Low_specificity_L-TA-like"/>
</dbReference>
<comment type="cofactor">
    <cofactor evidence="1">
        <name>pyridoxal 5'-phosphate</name>
        <dbReference type="ChEBI" id="CHEBI:597326"/>
    </cofactor>
</comment>
<evidence type="ECO:0000256" key="4">
    <source>
        <dbReference type="ARBA" id="ARBA00022741"/>
    </source>
</evidence>
<keyword evidence="8" id="KW-0694">RNA-binding</keyword>
<dbReference type="PROSITE" id="PS51195">
    <property type="entry name" value="Q_MOTIF"/>
    <property type="match status" value="1"/>
</dbReference>
<dbReference type="Proteomes" id="UP000052943">
    <property type="component" value="Unassembled WGS sequence"/>
</dbReference>
<evidence type="ECO:0000313" key="19">
    <source>
        <dbReference type="EMBL" id="KUG01903.1"/>
    </source>
</evidence>
<dbReference type="Gene3D" id="3.40.50.300">
    <property type="entry name" value="P-loop containing nucleotide triphosphate hydrolases"/>
    <property type="match status" value="2"/>
</dbReference>
<evidence type="ECO:0000256" key="2">
    <source>
        <dbReference type="ARBA" id="ARBA00006966"/>
    </source>
</evidence>
<evidence type="ECO:0000256" key="5">
    <source>
        <dbReference type="ARBA" id="ARBA00022801"/>
    </source>
</evidence>
<dbReference type="SMART" id="SM00490">
    <property type="entry name" value="HELICc"/>
    <property type="match status" value="1"/>
</dbReference>
<feature type="short sequence motif" description="Q motif" evidence="12">
    <location>
        <begin position="95"/>
        <end position="123"/>
    </location>
</feature>
<dbReference type="GO" id="GO:0003723">
    <property type="term" value="F:RNA binding"/>
    <property type="evidence" value="ECO:0007669"/>
    <property type="project" value="UniProtKB-KW"/>
</dbReference>
<dbReference type="Proteomes" id="UP000054636">
    <property type="component" value="Unassembled WGS sequence"/>
</dbReference>
<feature type="domain" description="Helicase ATP-binding" evidence="15">
    <location>
        <begin position="126"/>
        <end position="312"/>
    </location>
</feature>
<comment type="similarity">
    <text evidence="13">Belongs to the DEAD box helicase family.</text>
</comment>
<dbReference type="SMART" id="SM00487">
    <property type="entry name" value="DEXDc"/>
    <property type="match status" value="1"/>
</dbReference>
<evidence type="ECO:0000256" key="10">
    <source>
        <dbReference type="ARBA" id="ARBA00023239"/>
    </source>
</evidence>
<evidence type="ECO:0000256" key="6">
    <source>
        <dbReference type="ARBA" id="ARBA00022806"/>
    </source>
</evidence>
<dbReference type="InterPro" id="IPR011545">
    <property type="entry name" value="DEAD/DEAH_box_helicase_dom"/>
</dbReference>
<comment type="similarity">
    <text evidence="2">Belongs to the threonine aldolase family.</text>
</comment>
<evidence type="ECO:0000259" key="15">
    <source>
        <dbReference type="PROSITE" id="PS51192"/>
    </source>
</evidence>
<dbReference type="InterPro" id="IPR015421">
    <property type="entry name" value="PyrdxlP-dep_Trfase_major"/>
</dbReference>
<dbReference type="InterPro" id="IPR014001">
    <property type="entry name" value="Helicase_ATP-bd"/>
</dbReference>
<dbReference type="STRING" id="4790.A0A0W8D9G7"/>
<evidence type="ECO:0000259" key="16">
    <source>
        <dbReference type="PROSITE" id="PS51194"/>
    </source>
</evidence>
<dbReference type="InterPro" id="IPR000629">
    <property type="entry name" value="RNA-helicase_DEAD-box_CS"/>
</dbReference>
<evidence type="ECO:0000313" key="20">
    <source>
        <dbReference type="Proteomes" id="UP000052943"/>
    </source>
</evidence>
<keyword evidence="7 13" id="KW-0067">ATP-binding</keyword>
<dbReference type="Pfam" id="PF00271">
    <property type="entry name" value="Helicase_C"/>
    <property type="match status" value="1"/>
</dbReference>
<dbReference type="InterPro" id="IPR015424">
    <property type="entry name" value="PyrdxlP-dep_Trfase"/>
</dbReference>
<name>A0A0W8D9G7_PHYNI</name>
<dbReference type="CDD" id="cd18787">
    <property type="entry name" value="SF2_C_DEAD"/>
    <property type="match status" value="1"/>
</dbReference>
<dbReference type="InterPro" id="IPR015422">
    <property type="entry name" value="PyrdxlP-dep_Trfase_small"/>
</dbReference>
<evidence type="ECO:0000256" key="13">
    <source>
        <dbReference type="RuleBase" id="RU000492"/>
    </source>
</evidence>
<evidence type="ECO:0000313" key="21">
    <source>
        <dbReference type="Proteomes" id="UP000054636"/>
    </source>
</evidence>
<keyword evidence="10" id="KW-0456">Lyase</keyword>
<dbReference type="GO" id="GO:0003724">
    <property type="term" value="F:RNA helicase activity"/>
    <property type="evidence" value="ECO:0007669"/>
    <property type="project" value="UniProtKB-EC"/>
</dbReference>
<sequence length="784" mass="86054">MNSRWSGFESDRRDDRRGGYGDDRRGGYGGGSGGGGYGRGGGARVNELGYHGDLRRNERLEHELFGDAKSSGINFDKYDDIPVETSGENVPEPVTEFSEEQLGPEVIRNLELCKYTKPTPVQKYSIPIGLAGRDMMACAQTGSGKTGGFLFPTLAAMLRVGGTPPPDVGHGRSRKIFPAGLILSPTRELASQIHDEAKKFCYCTGIAPVVIYGGAEVGRQLRELERGCDLLVATPGRLVDLMERGRISLSCIRFLILDEADRMLDMGFEPQIRRIVEQEDMPRERQTFMFSATFPREIQRLASDFLRDYIFLTVGRVGSASKDVKQTVEYIEQYDKEDYLVRFLNQVQDGLILVFVETKRGADFLEDMLCREGFPATSIHGDRSQREREQALASFKSGRTPVLVATDVAARGLDIDGVTQVINFDLPNNIDDYVHRIGRTGRVGNVGYALSMMNEKNRNIAREMYELMSENDPSVKRLEKVAAERLGKPAALYVPSGTMSNLIAIGTHCRRGDEVICGDKAHIFLYEGGGASAYMGVSLHTVPNQPDGTLDIKDIHNAVRDDDPHYPRTRLVEIENTQNTCGGRVLPLSYIREVEQFCQERDLRLHVDGARLANASVASGIPMDELARGANSVSLCLSKGLGAPVGSILAGSEEFIHHARRLRKSLGGGMRQAGIIASAGLYALENQFDRLEEDHVNAQALAHGISSIPGVEIDPSTVDTNIVFFTLTKDAKLDATTLVQKLGSEKGVLVGAYADGNRVRAVTNLHISAEDVEYTVSSVRALLN</sequence>
<dbReference type="GO" id="GO:0005524">
    <property type="term" value="F:ATP binding"/>
    <property type="evidence" value="ECO:0007669"/>
    <property type="project" value="UniProtKB-KW"/>
</dbReference>
<proteinExistence type="inferred from homology"/>
<feature type="compositionally biased region" description="Gly residues" evidence="14">
    <location>
        <begin position="27"/>
        <end position="40"/>
    </location>
</feature>
<dbReference type="GO" id="GO:0016829">
    <property type="term" value="F:lyase activity"/>
    <property type="evidence" value="ECO:0007669"/>
    <property type="project" value="UniProtKB-KW"/>
</dbReference>
<dbReference type="NCBIfam" id="NF041359">
    <property type="entry name" value="GntG_guanitoxin"/>
    <property type="match status" value="1"/>
</dbReference>
<protein>
    <recommendedName>
        <fullName evidence="3">RNA helicase</fullName>
        <ecNumber evidence="3">3.6.4.13</ecNumber>
    </recommendedName>
</protein>
<feature type="region of interest" description="Disordered" evidence="14">
    <location>
        <begin position="1"/>
        <end position="40"/>
    </location>
</feature>
<dbReference type="Gene3D" id="3.40.640.10">
    <property type="entry name" value="Type I PLP-dependent aspartate aminotransferase-like (Major domain)"/>
    <property type="match status" value="1"/>
</dbReference>
<dbReference type="InterPro" id="IPR001650">
    <property type="entry name" value="Helicase_C-like"/>
</dbReference>
<dbReference type="FunFam" id="3.90.1150.10:FF:000041">
    <property type="entry name" value="Low-specificity L-threonine aldolase"/>
    <property type="match status" value="1"/>
</dbReference>
<dbReference type="EC" id="3.6.4.13" evidence="3"/>
<dbReference type="FunFam" id="3.40.50.300:FF:000397">
    <property type="entry name" value="Probable ATP-dependent RNA helicase DDX4"/>
    <property type="match status" value="1"/>
</dbReference>
<comment type="catalytic activity">
    <reaction evidence="11">
        <text>ATP + H2O = ADP + phosphate + H(+)</text>
        <dbReference type="Rhea" id="RHEA:13065"/>
        <dbReference type="ChEBI" id="CHEBI:15377"/>
        <dbReference type="ChEBI" id="CHEBI:15378"/>
        <dbReference type="ChEBI" id="CHEBI:30616"/>
        <dbReference type="ChEBI" id="CHEBI:43474"/>
        <dbReference type="ChEBI" id="CHEBI:456216"/>
        <dbReference type="EC" id="3.6.4.13"/>
    </reaction>
</comment>
<evidence type="ECO:0000259" key="17">
    <source>
        <dbReference type="PROSITE" id="PS51195"/>
    </source>
</evidence>
<dbReference type="PROSITE" id="PS51194">
    <property type="entry name" value="HELICASE_CTER"/>
    <property type="match status" value="1"/>
</dbReference>
<evidence type="ECO:0000313" key="18">
    <source>
        <dbReference type="EMBL" id="KUF93023.1"/>
    </source>
</evidence>
<dbReference type="EMBL" id="LNFP01000421">
    <property type="protein sequence ID" value="KUF93023.1"/>
    <property type="molecule type" value="Genomic_DNA"/>
</dbReference>
<evidence type="ECO:0000256" key="8">
    <source>
        <dbReference type="ARBA" id="ARBA00022884"/>
    </source>
</evidence>
<evidence type="ECO:0000256" key="7">
    <source>
        <dbReference type="ARBA" id="ARBA00022840"/>
    </source>
</evidence>
<feature type="domain" description="Helicase C-terminal" evidence="16">
    <location>
        <begin position="339"/>
        <end position="483"/>
    </location>
</feature>
<dbReference type="PROSITE" id="PS51192">
    <property type="entry name" value="HELICASE_ATP_BIND_1"/>
    <property type="match status" value="1"/>
</dbReference>
<dbReference type="Gene3D" id="3.90.1150.10">
    <property type="entry name" value="Aspartate Aminotransferase, domain 1"/>
    <property type="match status" value="1"/>
</dbReference>
<dbReference type="FunFam" id="3.40.50.300:FF:000008">
    <property type="entry name" value="ATP-dependent RNA helicase RhlB"/>
    <property type="match status" value="1"/>
</dbReference>
<dbReference type="InterPro" id="IPR027417">
    <property type="entry name" value="P-loop_NTPase"/>
</dbReference>
<evidence type="ECO:0000256" key="14">
    <source>
        <dbReference type="SAM" id="MobiDB-lite"/>
    </source>
</evidence>
<dbReference type="SUPFAM" id="SSF53383">
    <property type="entry name" value="PLP-dependent transferases"/>
    <property type="match status" value="1"/>
</dbReference>
<evidence type="ECO:0000256" key="1">
    <source>
        <dbReference type="ARBA" id="ARBA00001933"/>
    </source>
</evidence>
<evidence type="ECO:0000256" key="11">
    <source>
        <dbReference type="ARBA" id="ARBA00047984"/>
    </source>
</evidence>
<keyword evidence="9" id="KW-0663">Pyridoxal phosphate</keyword>
<dbReference type="InterPro" id="IPR001597">
    <property type="entry name" value="ArAA_b-elim_lyase/Thr_aldolase"/>
</dbReference>
<feature type="domain" description="DEAD-box RNA helicase Q" evidence="17">
    <location>
        <begin position="95"/>
        <end position="123"/>
    </location>
</feature>
<dbReference type="FunFam" id="3.40.640.10:FF:000103">
    <property type="entry name" value="L-allo-threonine aldolase"/>
    <property type="match status" value="1"/>
</dbReference>
<evidence type="ECO:0000256" key="12">
    <source>
        <dbReference type="PROSITE-ProRule" id="PRU00552"/>
    </source>
</evidence>
<dbReference type="GO" id="GO:0006520">
    <property type="term" value="P:amino acid metabolic process"/>
    <property type="evidence" value="ECO:0007669"/>
    <property type="project" value="InterPro"/>
</dbReference>
<accession>A0A0W8D9G7</accession>
<dbReference type="Pfam" id="PF01212">
    <property type="entry name" value="Beta_elim_lyase"/>
    <property type="match status" value="1"/>
</dbReference>
<dbReference type="SUPFAM" id="SSF52540">
    <property type="entry name" value="P-loop containing nucleoside triphosphate hydrolases"/>
    <property type="match status" value="1"/>
</dbReference>
<dbReference type="PROSITE" id="PS00039">
    <property type="entry name" value="DEAD_ATP_HELICASE"/>
    <property type="match status" value="1"/>
</dbReference>
<organism evidence="18 21">
    <name type="scientific">Phytophthora nicotianae</name>
    <name type="common">Potato buckeye rot agent</name>
    <name type="synonym">Phytophthora parasitica</name>
    <dbReference type="NCBI Taxonomy" id="4792"/>
    <lineage>
        <taxon>Eukaryota</taxon>
        <taxon>Sar</taxon>
        <taxon>Stramenopiles</taxon>
        <taxon>Oomycota</taxon>
        <taxon>Peronosporomycetes</taxon>
        <taxon>Peronosporales</taxon>
        <taxon>Peronosporaceae</taxon>
        <taxon>Phytophthora</taxon>
    </lineage>
</organism>
<comment type="caution">
    <text evidence="18">The sequence shown here is derived from an EMBL/GenBank/DDBJ whole genome shotgun (WGS) entry which is preliminary data.</text>
</comment>
<dbReference type="GO" id="GO:0016787">
    <property type="term" value="F:hydrolase activity"/>
    <property type="evidence" value="ECO:0007669"/>
    <property type="project" value="UniProtKB-KW"/>
</dbReference>
<keyword evidence="6 13" id="KW-0347">Helicase</keyword>
<feature type="compositionally biased region" description="Basic and acidic residues" evidence="14">
    <location>
        <begin position="9"/>
        <end position="26"/>
    </location>
</feature>
<gene>
    <name evidence="19" type="ORF">AM587_10013096</name>
    <name evidence="18" type="ORF">AM588_10007102</name>
</gene>
<evidence type="ECO:0000256" key="3">
    <source>
        <dbReference type="ARBA" id="ARBA00012552"/>
    </source>
</evidence>
<dbReference type="InterPro" id="IPR044763">
    <property type="entry name" value="Ded1/Dbp1_DEADc"/>
</dbReference>
<dbReference type="EMBL" id="LNFO01000160">
    <property type="protein sequence ID" value="KUG01903.1"/>
    <property type="molecule type" value="Genomic_DNA"/>
</dbReference>
<dbReference type="AlphaFoldDB" id="A0A0W8D9G7"/>
<keyword evidence="4 13" id="KW-0547">Nucleotide-binding</keyword>
<evidence type="ECO:0000256" key="9">
    <source>
        <dbReference type="ARBA" id="ARBA00022898"/>
    </source>
</evidence>
<dbReference type="CDD" id="cd17967">
    <property type="entry name" value="DEADc_DDX3_DDX4"/>
    <property type="match status" value="1"/>
</dbReference>
<keyword evidence="5 13" id="KW-0378">Hydrolase</keyword>
<dbReference type="Pfam" id="PF00270">
    <property type="entry name" value="DEAD"/>
    <property type="match status" value="1"/>
</dbReference>
<dbReference type="PANTHER" id="PTHR47958">
    <property type="entry name" value="ATP-DEPENDENT RNA HELICASE DBP3"/>
    <property type="match status" value="1"/>
</dbReference>
<reference evidence="20 21" key="1">
    <citation type="submission" date="2015-11" db="EMBL/GenBank/DDBJ databases">
        <title>Genomes and virulence difference between two physiological races of Phytophthora nicotianae.</title>
        <authorList>
            <person name="Liu H."/>
            <person name="Ma X."/>
            <person name="Yu H."/>
            <person name="Fang D."/>
            <person name="Li Y."/>
            <person name="Wang X."/>
            <person name="Wang W."/>
            <person name="Dong Y."/>
            <person name="Xiao B."/>
        </authorList>
    </citation>
    <scope>NUCLEOTIDE SEQUENCE [LARGE SCALE GENOMIC DNA]</scope>
    <source>
        <strain evidence="19">Race 0</strain>
        <strain evidence="20">race 0</strain>
        <strain evidence="18">Race 1</strain>
        <strain evidence="21">race 1</strain>
    </source>
</reference>